<organism evidence="1 2">
    <name type="scientific">Salinisphaera dokdonensis CL-ES53</name>
    <dbReference type="NCBI Taxonomy" id="1304272"/>
    <lineage>
        <taxon>Bacteria</taxon>
        <taxon>Pseudomonadati</taxon>
        <taxon>Pseudomonadota</taxon>
        <taxon>Gammaproteobacteria</taxon>
        <taxon>Salinisphaerales</taxon>
        <taxon>Salinisphaeraceae</taxon>
        <taxon>Salinisphaera</taxon>
    </lineage>
</organism>
<dbReference type="Proteomes" id="UP001460888">
    <property type="component" value="Unassembled WGS sequence"/>
</dbReference>
<accession>A0ABV2B323</accession>
<protein>
    <submittedName>
        <fullName evidence="1">Uncharacterized protein</fullName>
    </submittedName>
</protein>
<evidence type="ECO:0000313" key="2">
    <source>
        <dbReference type="Proteomes" id="UP001460888"/>
    </source>
</evidence>
<evidence type="ECO:0000313" key="1">
    <source>
        <dbReference type="EMBL" id="MES1930257.1"/>
    </source>
</evidence>
<proteinExistence type="predicted"/>
<keyword evidence="2" id="KW-1185">Reference proteome</keyword>
<comment type="caution">
    <text evidence="1">The sequence shown here is derived from an EMBL/GenBank/DDBJ whole genome shotgun (WGS) entry which is preliminary data.</text>
</comment>
<dbReference type="EMBL" id="APND01000004">
    <property type="protein sequence ID" value="MES1930257.1"/>
    <property type="molecule type" value="Genomic_DNA"/>
</dbReference>
<sequence length="185" mass="22052">MLDAETLSKMLDWARSCHTDDRAPDEYIPDPDNPYMLRWFARRKFHQLDAFCEPWLKRLWQSQDCALENAYVHRFLRSDDDRALHDHPWSWVTVLLDGSYWEHVPADLDYPAGPTVRRRRTAGDIFVRREAAYPHRVELDEGRPVTTLFLTAEKSREWGFWCERGWRHWRVFTDADADGLARGCE</sequence>
<gene>
    <name evidence="1" type="ORF">SADO_13418</name>
</gene>
<reference evidence="1 2" key="1">
    <citation type="submission" date="2013-03" db="EMBL/GenBank/DDBJ databases">
        <title>Salinisphaera dokdonensis CL-ES53 Genome Sequencing.</title>
        <authorList>
            <person name="Li C."/>
            <person name="Lai Q."/>
            <person name="Shao Z."/>
        </authorList>
    </citation>
    <scope>NUCLEOTIDE SEQUENCE [LARGE SCALE GENOMIC DNA]</scope>
    <source>
        <strain evidence="1 2">CL-ES53</strain>
    </source>
</reference>
<name>A0ABV2B323_9GAMM</name>